<keyword evidence="6 13" id="KW-0479">Metal-binding</keyword>
<keyword evidence="7 13" id="KW-0460">Magnesium</keyword>
<evidence type="ECO:0000256" key="13">
    <source>
        <dbReference type="PIRSR" id="PIRSR605478-4"/>
    </source>
</evidence>
<evidence type="ECO:0000313" key="16">
    <source>
        <dbReference type="EMBL" id="ETS79307.1"/>
    </source>
</evidence>
<keyword evidence="8 12" id="KW-0786">Thiamine pyrophosphate</keyword>
<feature type="binding site" evidence="12">
    <location>
        <position position="223"/>
    </location>
    <ligand>
        <name>thiamine diphosphate</name>
        <dbReference type="ChEBI" id="CHEBI:58937"/>
    </ligand>
</feature>
<dbReference type="Proteomes" id="UP000030651">
    <property type="component" value="Unassembled WGS sequence"/>
</dbReference>
<dbReference type="KEGG" id="pfy:PFICI_09160"/>
<feature type="binding site" evidence="11">
    <location>
        <position position="299"/>
    </location>
    <ligand>
        <name>substrate</name>
    </ligand>
</feature>
<dbReference type="Gene3D" id="3.40.50.970">
    <property type="match status" value="2"/>
</dbReference>
<dbReference type="GO" id="GO:0005634">
    <property type="term" value="C:nucleus"/>
    <property type="evidence" value="ECO:0007669"/>
    <property type="project" value="TreeGrafter"/>
</dbReference>
<dbReference type="CDD" id="cd07033">
    <property type="entry name" value="TPP_PYR_DXS_TK_like"/>
    <property type="match status" value="1"/>
</dbReference>
<evidence type="ECO:0000313" key="17">
    <source>
        <dbReference type="Proteomes" id="UP000030651"/>
    </source>
</evidence>
<evidence type="ECO:0000259" key="15">
    <source>
        <dbReference type="SMART" id="SM00861"/>
    </source>
</evidence>
<feature type="binding site" evidence="13">
    <location>
        <position position="225"/>
    </location>
    <ligand>
        <name>Mg(2+)</name>
        <dbReference type="ChEBI" id="CHEBI:18420"/>
    </ligand>
</feature>
<dbReference type="CDD" id="cd02012">
    <property type="entry name" value="TPP_TK"/>
    <property type="match status" value="1"/>
</dbReference>
<dbReference type="InterPro" id="IPR005475">
    <property type="entry name" value="Transketolase-like_Pyr-bd"/>
</dbReference>
<dbReference type="InterPro" id="IPR033247">
    <property type="entry name" value="Transketolase_fam"/>
</dbReference>
<dbReference type="FunFam" id="3.40.50.970:FF:000003">
    <property type="entry name" value="Transketolase"/>
    <property type="match status" value="1"/>
</dbReference>
<evidence type="ECO:0000256" key="3">
    <source>
        <dbReference type="ARBA" id="ARBA00011738"/>
    </source>
</evidence>
<comment type="catalytic activity">
    <reaction evidence="9">
        <text>D-sedoheptulose 7-phosphate + D-glyceraldehyde 3-phosphate = aldehydo-D-ribose 5-phosphate + D-xylulose 5-phosphate</text>
        <dbReference type="Rhea" id="RHEA:10508"/>
        <dbReference type="ChEBI" id="CHEBI:57483"/>
        <dbReference type="ChEBI" id="CHEBI:57737"/>
        <dbReference type="ChEBI" id="CHEBI:58273"/>
        <dbReference type="ChEBI" id="CHEBI:59776"/>
        <dbReference type="EC" id="2.2.1.1"/>
    </reaction>
</comment>
<feature type="binding site" evidence="12">
    <location>
        <position position="487"/>
    </location>
    <ligand>
        <name>thiamine diphosphate</name>
        <dbReference type="ChEBI" id="CHEBI:58937"/>
    </ligand>
</feature>
<feature type="binding site" evidence="11">
    <location>
        <position position="62"/>
    </location>
    <ligand>
        <name>substrate</name>
    </ligand>
</feature>
<evidence type="ECO:0000256" key="5">
    <source>
        <dbReference type="ARBA" id="ARBA00022679"/>
    </source>
</evidence>
<dbReference type="STRING" id="1229662.W3X1R4"/>
<proteinExistence type="inferred from homology"/>
<dbReference type="PROSITE" id="PS00802">
    <property type="entry name" value="TRANSKETOLASE_2"/>
    <property type="match status" value="1"/>
</dbReference>
<feature type="binding site" evidence="11">
    <location>
        <position position="570"/>
    </location>
    <ligand>
        <name>substrate</name>
    </ligand>
</feature>
<feature type="binding site" evidence="11">
    <location>
        <position position="523"/>
    </location>
    <ligand>
        <name>substrate</name>
    </ligand>
</feature>
<dbReference type="RefSeq" id="XP_007835932.1">
    <property type="nucleotide sequence ID" value="XM_007837741.1"/>
</dbReference>
<feature type="binding site" evidence="13">
    <location>
        <position position="193"/>
    </location>
    <ligand>
        <name>Mg(2+)</name>
        <dbReference type="ChEBI" id="CHEBI:18420"/>
    </ligand>
</feature>
<dbReference type="InterPro" id="IPR055152">
    <property type="entry name" value="Transketolase-like_C_2"/>
</dbReference>
<feature type="site" description="Important for catalytic activity" evidence="14">
    <location>
        <position position="62"/>
    </location>
</feature>
<feature type="binding site" evidence="11">
    <location>
        <position position="395"/>
    </location>
    <ligand>
        <name>substrate</name>
    </ligand>
</feature>
<dbReference type="InterPro" id="IPR049557">
    <property type="entry name" value="Transketolase_CS"/>
</dbReference>
<dbReference type="SMART" id="SM00861">
    <property type="entry name" value="Transket_pyr"/>
    <property type="match status" value="1"/>
</dbReference>
<feature type="binding site" evidence="11">
    <location>
        <position position="519"/>
    </location>
    <ligand>
        <name>substrate</name>
    </ligand>
</feature>
<dbReference type="Gene3D" id="3.40.50.920">
    <property type="match status" value="1"/>
</dbReference>
<dbReference type="NCBIfam" id="TIGR00232">
    <property type="entry name" value="tktlase_bact"/>
    <property type="match status" value="1"/>
</dbReference>
<dbReference type="Pfam" id="PF00456">
    <property type="entry name" value="Transketolase_N"/>
    <property type="match status" value="1"/>
</dbReference>
<name>W3X1R4_PESFW</name>
<dbReference type="eggNOG" id="KOG0523">
    <property type="taxonomic scope" value="Eukaryota"/>
</dbReference>
<dbReference type="Pfam" id="PF02779">
    <property type="entry name" value="Transket_pyr"/>
    <property type="match status" value="1"/>
</dbReference>
<comment type="cofactor">
    <cofactor evidence="13">
        <name>Mg(2+)</name>
        <dbReference type="ChEBI" id="CHEBI:18420"/>
    </cofactor>
    <text evidence="13">Binds 1 Mg(2+) ion per subunit. Can also utilize other divalent metal cations, such as Ca(2+), Mn(2+) and Co(2+).</text>
</comment>
<dbReference type="EC" id="2.2.1.1" evidence="4"/>
<feature type="site" description="Important for catalytic activity" evidence="14">
    <location>
        <position position="299"/>
    </location>
</feature>
<dbReference type="InterPro" id="IPR009014">
    <property type="entry name" value="Transketo_C/PFOR_II"/>
</dbReference>
<dbReference type="FunFam" id="3.40.50.970:FF:000004">
    <property type="entry name" value="Transketolase"/>
    <property type="match status" value="1"/>
</dbReference>
<dbReference type="InterPro" id="IPR029061">
    <property type="entry name" value="THDP-binding"/>
</dbReference>
<dbReference type="Pfam" id="PF22613">
    <property type="entry name" value="Transketolase_C_1"/>
    <property type="match status" value="1"/>
</dbReference>
<evidence type="ECO:0000256" key="7">
    <source>
        <dbReference type="ARBA" id="ARBA00022842"/>
    </source>
</evidence>
<feature type="binding site" evidence="13">
    <location>
        <position position="223"/>
    </location>
    <ligand>
        <name>Mg(2+)</name>
        <dbReference type="ChEBI" id="CHEBI:18420"/>
    </ligand>
</feature>
<sequence length="736" mass="80972">MASVTIPASTVEHLPLTLSGSESQKTADISTLELKDNEKTSLLLRTFRCLIADLCEQFKGGHPGSAMGMAAIGVALWKYVMRYSPENPNFFNRDRFVLSNGHCCLWQYSFMHLVGYKNMTIDQLKSYHSKRTDSLCPGHPEIEHEGIEVTTGPLGQGIANAVGLAMATKHLAATYNKPGFELVNNKTWCMIGDACLQEGVGLEAISLAGHFRLNNLIVVYDNNQITCDGSVDLTNTEDVNAKMVACGWKVIDVLDGNHDVEGIVSALVEARASTDRPVFINIRTVIGIGSKVAGDAKAHGAAFGPEDVANIKKNSGFDAQQFFHIPQEVYDYFASVRGQGRQFEAEWDQVVSAYSKEYPELAAEFACRVRGDFPKDWADIIPKKEDFPTTPTPSRKSAGLVCNPLAAKLNNFMVGTADLSPSVNMAWNGKVDFQNPDLRPSCGISGEYTGRYIHWGVREHAMASISNGLAAFNKGTILPVTSSFFMFYIYAAPGVRMGALQRLQSIHIATHDSIGTGEDGPTHQPIELAALYRAMPNLQYIRPCDSEETAGAFIAALSARETPTIISLSRQNLQQYPQHSSREGVLKGAYVLIEEQDADVTLIGVGAEMVFAVEARNVLKQQGVKARVVSFPCHRLFEKQNLEYKAQVLQYRAGIPRVAIEAYAAMGWERYADAGYSMSTDRFGHSLPGAEAYEYFGFNPTKIATEVQSFVAEWKQRGPEAFRGEFRDLNKTHPSH</sequence>
<comment type="similarity">
    <text evidence="2">Belongs to the transketolase family.</text>
</comment>
<feature type="active site" description="Proton donor" evidence="10">
    <location>
        <position position="459"/>
    </location>
</feature>
<accession>W3X1R4</accession>
<keyword evidence="17" id="KW-1185">Reference proteome</keyword>
<dbReference type="GO" id="GO:0005829">
    <property type="term" value="C:cytosol"/>
    <property type="evidence" value="ECO:0007669"/>
    <property type="project" value="TreeGrafter"/>
</dbReference>
<feature type="binding site" evidence="12">
    <location>
        <position position="102"/>
    </location>
    <ligand>
        <name>thiamine diphosphate</name>
        <dbReference type="ChEBI" id="CHEBI:58937"/>
    </ligand>
</feature>
<dbReference type="FunFam" id="3.40.50.920:FF:000012">
    <property type="entry name" value="Transketolase, variant 1"/>
    <property type="match status" value="1"/>
</dbReference>
<evidence type="ECO:0000256" key="6">
    <source>
        <dbReference type="ARBA" id="ARBA00022723"/>
    </source>
</evidence>
<evidence type="ECO:0000256" key="11">
    <source>
        <dbReference type="PIRSR" id="PIRSR605478-2"/>
    </source>
</evidence>
<dbReference type="InterPro" id="IPR020826">
    <property type="entry name" value="Transketolase_BS"/>
</dbReference>
<dbReference type="PANTHER" id="PTHR43522:SF6">
    <property type="entry name" value="TRANSKETOLASE-LIKE PYRIMIDINE-BINDING DOMAIN-CONTAINING PROTEIN-RELATED"/>
    <property type="match status" value="1"/>
</dbReference>
<comment type="subunit">
    <text evidence="3">Homodimer.</text>
</comment>
<evidence type="ECO:0000256" key="9">
    <source>
        <dbReference type="ARBA" id="ARBA00049473"/>
    </source>
</evidence>
<dbReference type="EMBL" id="KI912114">
    <property type="protein sequence ID" value="ETS79307.1"/>
    <property type="molecule type" value="Genomic_DNA"/>
</dbReference>
<feature type="domain" description="Transketolase-like pyrimidine-binding" evidence="15">
    <location>
        <begin position="392"/>
        <end position="575"/>
    </location>
</feature>
<organism evidence="16 17">
    <name type="scientific">Pestalotiopsis fici (strain W106-1 / CGMCC3.15140)</name>
    <dbReference type="NCBI Taxonomy" id="1229662"/>
    <lineage>
        <taxon>Eukaryota</taxon>
        <taxon>Fungi</taxon>
        <taxon>Dikarya</taxon>
        <taxon>Ascomycota</taxon>
        <taxon>Pezizomycotina</taxon>
        <taxon>Sordariomycetes</taxon>
        <taxon>Xylariomycetidae</taxon>
        <taxon>Amphisphaeriales</taxon>
        <taxon>Sporocadaceae</taxon>
        <taxon>Pestalotiopsis</taxon>
    </lineage>
</organism>
<dbReference type="AlphaFoldDB" id="W3X1R4"/>
<feature type="binding site" evidence="12">
    <location>
        <position position="299"/>
    </location>
    <ligand>
        <name>thiamine diphosphate</name>
        <dbReference type="ChEBI" id="CHEBI:58937"/>
    </ligand>
</feature>
<feature type="binding site" evidence="11">
    <location>
        <position position="511"/>
    </location>
    <ligand>
        <name>substrate</name>
    </ligand>
</feature>
<dbReference type="OMA" id="FINIHTV"/>
<dbReference type="SUPFAM" id="SSF52518">
    <property type="entry name" value="Thiamin diphosphate-binding fold (THDP-binding)"/>
    <property type="match status" value="2"/>
</dbReference>
<evidence type="ECO:0000256" key="14">
    <source>
        <dbReference type="PIRSR" id="PIRSR605478-5"/>
    </source>
</evidence>
<feature type="binding site" evidence="12">
    <location>
        <begin position="152"/>
        <end position="154"/>
    </location>
    <ligand>
        <name>thiamine diphosphate</name>
        <dbReference type="ChEBI" id="CHEBI:58937"/>
    </ligand>
</feature>
<evidence type="ECO:0000256" key="4">
    <source>
        <dbReference type="ARBA" id="ARBA00013152"/>
    </source>
</evidence>
<dbReference type="InterPro" id="IPR005474">
    <property type="entry name" value="Transketolase_N"/>
</dbReference>
<dbReference type="GO" id="GO:0004802">
    <property type="term" value="F:transketolase activity"/>
    <property type="evidence" value="ECO:0007669"/>
    <property type="project" value="UniProtKB-EC"/>
</dbReference>
<feature type="binding site" evidence="11">
    <location>
        <position position="422"/>
    </location>
    <ligand>
        <name>substrate</name>
    </ligand>
</feature>
<dbReference type="PROSITE" id="PS00801">
    <property type="entry name" value="TRANSKETOLASE_1"/>
    <property type="match status" value="1"/>
</dbReference>
<evidence type="ECO:0000256" key="2">
    <source>
        <dbReference type="ARBA" id="ARBA00007131"/>
    </source>
</evidence>
<comment type="cofactor">
    <cofactor evidence="12">
        <name>thiamine diphosphate</name>
        <dbReference type="ChEBI" id="CHEBI:58937"/>
    </cofactor>
    <text evidence="12">Binds 1 thiamine pyrophosphate per subunit. During the reaction, the substrate forms a covalent intermediate with the cofactor.</text>
</comment>
<dbReference type="HOGENOM" id="CLU_009227_0_0_1"/>
<comment type="cofactor">
    <cofactor evidence="1">
        <name>Co(2+)</name>
        <dbReference type="ChEBI" id="CHEBI:48828"/>
    </cofactor>
</comment>
<dbReference type="OrthoDB" id="10267175at2759"/>
<evidence type="ECO:0000256" key="1">
    <source>
        <dbReference type="ARBA" id="ARBA00001941"/>
    </source>
</evidence>
<evidence type="ECO:0000256" key="10">
    <source>
        <dbReference type="PIRSR" id="PIRSR605478-1"/>
    </source>
</evidence>
<dbReference type="PANTHER" id="PTHR43522">
    <property type="entry name" value="TRANSKETOLASE"/>
    <property type="match status" value="1"/>
</dbReference>
<dbReference type="GO" id="GO:0006098">
    <property type="term" value="P:pentose-phosphate shunt"/>
    <property type="evidence" value="ECO:0007669"/>
    <property type="project" value="TreeGrafter"/>
</dbReference>
<gene>
    <name evidence="16" type="ORF">PFICI_09160</name>
</gene>
<keyword evidence="5" id="KW-0808">Transferase</keyword>
<evidence type="ECO:0000256" key="8">
    <source>
        <dbReference type="ARBA" id="ARBA00023052"/>
    </source>
</evidence>
<reference evidence="17" key="1">
    <citation type="journal article" date="2015" name="BMC Genomics">
        <title>Genomic and transcriptomic analysis of the endophytic fungus Pestalotiopsis fici reveals its lifestyle and high potential for synthesis of natural products.</title>
        <authorList>
            <person name="Wang X."/>
            <person name="Zhang X."/>
            <person name="Liu L."/>
            <person name="Xiang M."/>
            <person name="Wang W."/>
            <person name="Sun X."/>
            <person name="Che Y."/>
            <person name="Guo L."/>
            <person name="Liu G."/>
            <person name="Guo L."/>
            <person name="Wang C."/>
            <person name="Yin W.B."/>
            <person name="Stadler M."/>
            <person name="Zhang X."/>
            <person name="Liu X."/>
        </authorList>
    </citation>
    <scope>NUCLEOTIDE SEQUENCE [LARGE SCALE GENOMIC DNA]</scope>
    <source>
        <strain evidence="17">W106-1 / CGMCC3.15140</strain>
    </source>
</reference>
<dbReference type="GO" id="GO:0046872">
    <property type="term" value="F:metal ion binding"/>
    <property type="evidence" value="ECO:0007669"/>
    <property type="project" value="UniProtKB-KW"/>
</dbReference>
<dbReference type="GeneID" id="19274173"/>
<protein>
    <recommendedName>
        <fullName evidence="4">transketolase</fullName>
        <ecNumber evidence="4">2.2.1.1</ecNumber>
    </recommendedName>
</protein>
<dbReference type="SUPFAM" id="SSF52922">
    <property type="entry name" value="TK C-terminal domain-like"/>
    <property type="match status" value="1"/>
</dbReference>
<evidence type="ECO:0000256" key="12">
    <source>
        <dbReference type="PIRSR" id="PIRSR605478-3"/>
    </source>
</evidence>
<dbReference type="InParanoid" id="W3X1R4"/>
<dbReference type="InterPro" id="IPR005478">
    <property type="entry name" value="Transketolase_bac-like"/>
</dbReference>